<sequence length="220" mass="24664">MATRLLGFSKGPRLELAVFAICAVKFGITVAILKQKKSQMSLLQTLEFASSTLTDWMWTIIAAYVMLHYIGYSFCANPRAHRRGYASSTSSFSSRSSLRSISSIRSRSSNRSNRSIDSITGQRSNRSIDSVISQDSNRSIGSIFSQGSTRSVGSRISQRTTAAIVRHRTNIPNPMMERFVMFDDFQFEADMGLLQGTLFLDPVTENYLRRGIPSDARYWA</sequence>
<evidence type="ECO:0000313" key="4">
    <source>
        <dbReference type="Proteomes" id="UP000283090"/>
    </source>
</evidence>
<feature type="region of interest" description="Disordered" evidence="1">
    <location>
        <begin position="103"/>
        <end position="122"/>
    </location>
</feature>
<evidence type="ECO:0000256" key="1">
    <source>
        <dbReference type="SAM" id="MobiDB-lite"/>
    </source>
</evidence>
<organism evidence="3 4">
    <name type="scientific">Arthrobotrys flagrans</name>
    <name type="common">Nematode-trapping fungus</name>
    <name type="synonym">Trichothecium flagrans</name>
    <dbReference type="NCBI Taxonomy" id="97331"/>
    <lineage>
        <taxon>Eukaryota</taxon>
        <taxon>Fungi</taxon>
        <taxon>Dikarya</taxon>
        <taxon>Ascomycota</taxon>
        <taxon>Pezizomycotina</taxon>
        <taxon>Orbiliomycetes</taxon>
        <taxon>Orbiliales</taxon>
        <taxon>Orbiliaceae</taxon>
        <taxon>Arthrobotrys</taxon>
    </lineage>
</organism>
<accession>A0A437A207</accession>
<keyword evidence="4" id="KW-1185">Reference proteome</keyword>
<keyword evidence="2" id="KW-0472">Membrane</keyword>
<dbReference type="Proteomes" id="UP000283090">
    <property type="component" value="Unassembled WGS sequence"/>
</dbReference>
<feature type="transmembrane region" description="Helical" evidence="2">
    <location>
        <begin position="56"/>
        <end position="75"/>
    </location>
</feature>
<feature type="compositionally biased region" description="Low complexity" evidence="1">
    <location>
        <begin position="103"/>
        <end position="119"/>
    </location>
</feature>
<keyword evidence="2" id="KW-1133">Transmembrane helix</keyword>
<evidence type="ECO:0000313" key="3">
    <source>
        <dbReference type="EMBL" id="RVD85142.1"/>
    </source>
</evidence>
<dbReference type="VEuPathDB" id="FungiDB:DFL_003473"/>
<dbReference type="AlphaFoldDB" id="A0A437A207"/>
<gene>
    <name evidence="3" type="ORF">DFL_003473</name>
</gene>
<dbReference type="EMBL" id="SAEB01000006">
    <property type="protein sequence ID" value="RVD85142.1"/>
    <property type="molecule type" value="Genomic_DNA"/>
</dbReference>
<dbReference type="RefSeq" id="XP_067490686.1">
    <property type="nucleotide sequence ID" value="XM_067632415.1"/>
</dbReference>
<name>A0A437A207_ARTFL</name>
<feature type="transmembrane region" description="Helical" evidence="2">
    <location>
        <begin position="12"/>
        <end position="33"/>
    </location>
</feature>
<dbReference type="GeneID" id="93585784"/>
<comment type="caution">
    <text evidence="3">The sequence shown here is derived from an EMBL/GenBank/DDBJ whole genome shotgun (WGS) entry which is preliminary data.</text>
</comment>
<keyword evidence="2" id="KW-0812">Transmembrane</keyword>
<protein>
    <submittedName>
        <fullName evidence="3">Uncharacterized protein</fullName>
    </submittedName>
</protein>
<evidence type="ECO:0000256" key="2">
    <source>
        <dbReference type="SAM" id="Phobius"/>
    </source>
</evidence>
<reference evidence="3 4" key="1">
    <citation type="submission" date="2019-01" db="EMBL/GenBank/DDBJ databases">
        <title>Intercellular communication is required for trap formation in the nematode-trapping fungus Duddingtonia flagrans.</title>
        <authorList>
            <person name="Youssar L."/>
            <person name="Wernet V."/>
            <person name="Hensel N."/>
            <person name="Hildebrandt H.-G."/>
            <person name="Fischer R."/>
        </authorList>
    </citation>
    <scope>NUCLEOTIDE SEQUENCE [LARGE SCALE GENOMIC DNA]</scope>
    <source>
        <strain evidence="3 4">CBS H-5679</strain>
    </source>
</reference>
<dbReference type="OrthoDB" id="5398337at2759"/>
<proteinExistence type="predicted"/>